<proteinExistence type="predicted"/>
<keyword evidence="2" id="KW-1185">Reference proteome</keyword>
<protein>
    <submittedName>
        <fullName evidence="1">Uncharacterized protein</fullName>
    </submittedName>
</protein>
<organism evidence="1 2">
    <name type="scientific">Fragilariopsis cylindrus CCMP1102</name>
    <dbReference type="NCBI Taxonomy" id="635003"/>
    <lineage>
        <taxon>Eukaryota</taxon>
        <taxon>Sar</taxon>
        <taxon>Stramenopiles</taxon>
        <taxon>Ochrophyta</taxon>
        <taxon>Bacillariophyta</taxon>
        <taxon>Bacillariophyceae</taxon>
        <taxon>Bacillariophycidae</taxon>
        <taxon>Bacillariales</taxon>
        <taxon>Bacillariaceae</taxon>
        <taxon>Fragilariopsis</taxon>
    </lineage>
</organism>
<dbReference type="InParanoid" id="A0A1E7EIZ7"/>
<accession>A0A1E7EIZ7</accession>
<dbReference type="AlphaFoldDB" id="A0A1E7EIZ7"/>
<name>A0A1E7EIZ7_9STRA</name>
<gene>
    <name evidence="1" type="ORF">FRACYDRAFT_257714</name>
</gene>
<dbReference type="KEGG" id="fcy:FRACYDRAFT_257714"/>
<sequence length="143" mass="16258">MNITLNSVFKLAFQIFGYDFVFQLDDDDNNSQKRHFSLQKRLRCKLRNILHHRGSVFVAGTSLHLKEDKQKSNKLNAGNEKQDGIELIQIGFDRRGMDHGGMSDSKDGGTDAGKNCGIDDDYVLTTALDYFPYRPSNTMDYSN</sequence>
<reference evidence="1 2" key="1">
    <citation type="submission" date="2016-09" db="EMBL/GenBank/DDBJ databases">
        <title>Extensive genetic diversity and differential bi-allelic expression allows diatom success in the polar Southern Ocean.</title>
        <authorList>
            <consortium name="DOE Joint Genome Institute"/>
            <person name="Mock T."/>
            <person name="Otillar R.P."/>
            <person name="Strauss J."/>
            <person name="Dupont C."/>
            <person name="Frickenhaus S."/>
            <person name="Maumus F."/>
            <person name="Mcmullan M."/>
            <person name="Sanges R."/>
            <person name="Schmutz J."/>
            <person name="Toseland A."/>
            <person name="Valas R."/>
            <person name="Veluchamy A."/>
            <person name="Ward B.J."/>
            <person name="Allen A."/>
            <person name="Barry K."/>
            <person name="Falciatore A."/>
            <person name="Ferrante M."/>
            <person name="Fortunato A.E."/>
            <person name="Gloeckner G."/>
            <person name="Gruber A."/>
            <person name="Hipkin R."/>
            <person name="Janech M."/>
            <person name="Kroth P."/>
            <person name="Leese F."/>
            <person name="Lindquist E."/>
            <person name="Lyon B.R."/>
            <person name="Martin J."/>
            <person name="Mayer C."/>
            <person name="Parker M."/>
            <person name="Quesneville H."/>
            <person name="Raymond J."/>
            <person name="Uhlig C."/>
            <person name="Valentin K.U."/>
            <person name="Worden A.Z."/>
            <person name="Armbrust E.V."/>
            <person name="Bowler C."/>
            <person name="Green B."/>
            <person name="Moulton V."/>
            <person name="Van Oosterhout C."/>
            <person name="Grigoriev I."/>
        </authorList>
    </citation>
    <scope>NUCLEOTIDE SEQUENCE [LARGE SCALE GENOMIC DNA]</scope>
    <source>
        <strain evidence="1 2">CCMP1102</strain>
    </source>
</reference>
<dbReference type="EMBL" id="KV784450">
    <property type="protein sequence ID" value="OEU05869.1"/>
    <property type="molecule type" value="Genomic_DNA"/>
</dbReference>
<evidence type="ECO:0000313" key="2">
    <source>
        <dbReference type="Proteomes" id="UP000095751"/>
    </source>
</evidence>
<evidence type="ECO:0000313" key="1">
    <source>
        <dbReference type="EMBL" id="OEU05869.1"/>
    </source>
</evidence>
<dbReference type="Proteomes" id="UP000095751">
    <property type="component" value="Unassembled WGS sequence"/>
</dbReference>